<organism evidence="2 3">
    <name type="scientific">Daedalea quercina L-15889</name>
    <dbReference type="NCBI Taxonomy" id="1314783"/>
    <lineage>
        <taxon>Eukaryota</taxon>
        <taxon>Fungi</taxon>
        <taxon>Dikarya</taxon>
        <taxon>Basidiomycota</taxon>
        <taxon>Agaricomycotina</taxon>
        <taxon>Agaricomycetes</taxon>
        <taxon>Polyporales</taxon>
        <taxon>Fomitopsis</taxon>
    </lineage>
</organism>
<dbReference type="AlphaFoldDB" id="A0A165LCP8"/>
<gene>
    <name evidence="2" type="ORF">DAEQUDRAFT_43815</name>
</gene>
<reference evidence="2 3" key="1">
    <citation type="journal article" date="2016" name="Mol. Biol. Evol.">
        <title>Comparative Genomics of Early-Diverging Mushroom-Forming Fungi Provides Insights into the Origins of Lignocellulose Decay Capabilities.</title>
        <authorList>
            <person name="Nagy L.G."/>
            <person name="Riley R."/>
            <person name="Tritt A."/>
            <person name="Adam C."/>
            <person name="Daum C."/>
            <person name="Floudas D."/>
            <person name="Sun H."/>
            <person name="Yadav J.S."/>
            <person name="Pangilinan J."/>
            <person name="Larsson K.H."/>
            <person name="Matsuura K."/>
            <person name="Barry K."/>
            <person name="Labutti K."/>
            <person name="Kuo R."/>
            <person name="Ohm R.A."/>
            <person name="Bhattacharya S.S."/>
            <person name="Shirouzu T."/>
            <person name="Yoshinaga Y."/>
            <person name="Martin F.M."/>
            <person name="Grigoriev I.V."/>
            <person name="Hibbett D.S."/>
        </authorList>
    </citation>
    <scope>NUCLEOTIDE SEQUENCE [LARGE SCALE GENOMIC DNA]</scope>
    <source>
        <strain evidence="2 3">L-15889</strain>
    </source>
</reference>
<sequence length="181" mass="20528">MHIHLHLRQGTRLCELGLDMSESTRIQAPSRTMEGQRTQSRMHNARLARTLACLHAIYCPRRGRQELVQWMIVGTRSSFHVGFNHDDFPTAIARLARMGPVTGRPLGEARMDGWDLGDLREEVEQLWTPLAGRPITVIGETSFEQATPRCTGERPERCGRDTTAAGETHEPPRLLARRARR</sequence>
<evidence type="ECO:0000313" key="3">
    <source>
        <dbReference type="Proteomes" id="UP000076727"/>
    </source>
</evidence>
<name>A0A165LCP8_9APHY</name>
<dbReference type="EMBL" id="KV429135">
    <property type="protein sequence ID" value="KZT64244.1"/>
    <property type="molecule type" value="Genomic_DNA"/>
</dbReference>
<dbReference type="Proteomes" id="UP000076727">
    <property type="component" value="Unassembled WGS sequence"/>
</dbReference>
<keyword evidence="3" id="KW-1185">Reference proteome</keyword>
<proteinExistence type="predicted"/>
<feature type="region of interest" description="Disordered" evidence="1">
    <location>
        <begin position="144"/>
        <end position="181"/>
    </location>
</feature>
<protein>
    <submittedName>
        <fullName evidence="2">Uncharacterized protein</fullName>
    </submittedName>
</protein>
<accession>A0A165LCP8</accession>
<evidence type="ECO:0000256" key="1">
    <source>
        <dbReference type="SAM" id="MobiDB-lite"/>
    </source>
</evidence>
<feature type="compositionally biased region" description="Basic and acidic residues" evidence="1">
    <location>
        <begin position="151"/>
        <end position="160"/>
    </location>
</feature>
<evidence type="ECO:0000313" key="2">
    <source>
        <dbReference type="EMBL" id="KZT64244.1"/>
    </source>
</evidence>